<dbReference type="InterPro" id="IPR039663">
    <property type="entry name" value="AIP/AIPL1/TTC9"/>
</dbReference>
<dbReference type="OrthoDB" id="329548at2759"/>
<organism evidence="3 5">
    <name type="scientific">Neospora caninum (strain Liverpool)</name>
    <dbReference type="NCBI Taxonomy" id="572307"/>
    <lineage>
        <taxon>Eukaryota</taxon>
        <taxon>Sar</taxon>
        <taxon>Alveolata</taxon>
        <taxon>Apicomplexa</taxon>
        <taxon>Conoidasida</taxon>
        <taxon>Coccidia</taxon>
        <taxon>Eucoccidiorida</taxon>
        <taxon>Eimeriorina</taxon>
        <taxon>Sarcocystidae</taxon>
        <taxon>Neospora</taxon>
    </lineage>
</organism>
<dbReference type="InParanoid" id="F0VR73"/>
<dbReference type="RefSeq" id="XP_003886246.1">
    <property type="nucleotide sequence ID" value="XM_003886197.1"/>
</dbReference>
<evidence type="ECO:0000256" key="2">
    <source>
        <dbReference type="ARBA" id="ARBA00022803"/>
    </source>
</evidence>
<protein>
    <submittedName>
        <fullName evidence="4">70 kDa peptidyl-prolyl isomerase</fullName>
    </submittedName>
</protein>
<accession>F0VR73</accession>
<dbReference type="VEuPathDB" id="ToxoDB:NCLIV_066460"/>
<keyword evidence="2" id="KW-0802">TPR repeat</keyword>
<dbReference type="EMBL" id="FR823393">
    <property type="protein sequence ID" value="CBZ56221.1"/>
    <property type="molecule type" value="Genomic_DNA"/>
</dbReference>
<reference evidence="3" key="1">
    <citation type="submission" date="2011-02" db="EMBL/GenBank/DDBJ databases">
        <authorList>
            <person name="Aslett M."/>
        </authorList>
    </citation>
    <scope>NUCLEOTIDE SEQUENCE</scope>
    <source>
        <strain evidence="3">Liverpool</strain>
    </source>
</reference>
<dbReference type="GeneID" id="13445444"/>
<name>F0VR73_NEOCL</name>
<dbReference type="AlphaFoldDB" id="F0VR73"/>
<dbReference type="OMA" id="HRCKALC"/>
<dbReference type="InterPro" id="IPR011990">
    <property type="entry name" value="TPR-like_helical_dom_sf"/>
</dbReference>
<reference evidence="5" key="3">
    <citation type="journal article" date="2012" name="PLoS Pathog.">
        <title>Comparative genomics of the apicomplexan parasites Toxoplasma gondii and Neospora caninum: Coccidia differing in host range and transmission strategy.</title>
        <authorList>
            <person name="Reid A.J."/>
            <person name="Vermont S.J."/>
            <person name="Cotton J.A."/>
            <person name="Harris D."/>
            <person name="Hill-Cawthorne G.A."/>
            <person name="Konen-Waisman S."/>
            <person name="Latham S.M."/>
            <person name="Mourier T."/>
            <person name="Norton R."/>
            <person name="Quail M.A."/>
            <person name="Sanders M."/>
            <person name="Shanmugam D."/>
            <person name="Sohal A."/>
            <person name="Wasmuth J.D."/>
            <person name="Brunk B."/>
            <person name="Grigg M.E."/>
            <person name="Howard J.C."/>
            <person name="Parkinson J."/>
            <person name="Roos D.S."/>
            <person name="Trees A.J."/>
            <person name="Berriman M."/>
            <person name="Pain A."/>
            <person name="Wastling J.M."/>
        </authorList>
    </citation>
    <scope>NUCLEOTIDE SEQUENCE [LARGE SCALE GENOMIC DNA]</scope>
    <source>
        <strain evidence="5">Liverpool</strain>
    </source>
</reference>
<sequence>MAYQDCLLALDLGSTAEEQETVQRQLQIPAVLNLAACMLATKAFHRCKALCNVVLDLEPQSLKAIFRRALASFHLGELDEAKADLQRACAMCGGRHPCEAEEFSDAQDSVKDRLATKSHSLLSMNSHKELPSGIPENADDREKFLKKVSYYLHAIAQQQKRYAKACKNMFSDDRLESDGVSGTQDCKPGGTLHLERLPSQASWMSPLTFFKCSKCSFCARRAERVDG</sequence>
<dbReference type="GO" id="GO:0016853">
    <property type="term" value="F:isomerase activity"/>
    <property type="evidence" value="ECO:0007669"/>
    <property type="project" value="UniProtKB-KW"/>
</dbReference>
<dbReference type="EMBL" id="LN714487">
    <property type="protein sequence ID" value="CEL70983.1"/>
    <property type="molecule type" value="Genomic_DNA"/>
</dbReference>
<proteinExistence type="predicted"/>
<keyword evidence="1" id="KW-0677">Repeat</keyword>
<evidence type="ECO:0000256" key="1">
    <source>
        <dbReference type="ARBA" id="ARBA00022737"/>
    </source>
</evidence>
<dbReference type="SUPFAM" id="SSF48452">
    <property type="entry name" value="TPR-like"/>
    <property type="match status" value="1"/>
</dbReference>
<evidence type="ECO:0000313" key="3">
    <source>
        <dbReference type="EMBL" id="CBZ56221.1"/>
    </source>
</evidence>
<dbReference type="PANTHER" id="PTHR11242:SF0">
    <property type="entry name" value="TPR_REGION DOMAIN-CONTAINING PROTEIN"/>
    <property type="match status" value="1"/>
</dbReference>
<reference evidence="4" key="4">
    <citation type="journal article" date="2015" name="PLoS ONE">
        <title>Comprehensive Evaluation of Toxoplasma gondii VEG and Neospora caninum LIV Genomes with Tachyzoite Stage Transcriptome and Proteome Defines Novel Transcript Features.</title>
        <authorList>
            <person name="Ramaprasad A."/>
            <person name="Mourier T."/>
            <person name="Naeem R."/>
            <person name="Malas T.B."/>
            <person name="Moussa E."/>
            <person name="Panigrahi A."/>
            <person name="Vermont S.J."/>
            <person name="Otto T.D."/>
            <person name="Wastling J."/>
            <person name="Pain A."/>
        </authorList>
    </citation>
    <scope>NUCLEOTIDE SEQUENCE</scope>
    <source>
        <strain evidence="4">Liverpool</strain>
    </source>
</reference>
<evidence type="ECO:0000313" key="5">
    <source>
        <dbReference type="Proteomes" id="UP000007494"/>
    </source>
</evidence>
<dbReference type="eggNOG" id="KOG1124">
    <property type="taxonomic scope" value="Eukaryota"/>
</dbReference>
<reference evidence="3" key="2">
    <citation type="submission" date="2011-03" db="EMBL/GenBank/DDBJ databases">
        <title>Comparative genomics and transcriptomics of Neospora caninum and Toxoplasma gondii.</title>
        <authorList>
            <person name="Reid A.J."/>
            <person name="Sohal A."/>
            <person name="Harris D."/>
            <person name="Quail M."/>
            <person name="Sanders M."/>
            <person name="Berriman M."/>
            <person name="Wastling J.M."/>
            <person name="Pain A."/>
        </authorList>
    </citation>
    <scope>NUCLEOTIDE SEQUENCE</scope>
    <source>
        <strain evidence="3">Liverpool</strain>
    </source>
</reference>
<keyword evidence="5" id="KW-1185">Reference proteome</keyword>
<gene>
    <name evidence="4" type="ORF">BN1204_066460</name>
    <name evidence="3" type="ORF">NCLIV_066460</name>
</gene>
<dbReference type="Proteomes" id="UP000007494">
    <property type="component" value="Chromosome XII"/>
</dbReference>
<keyword evidence="4" id="KW-0413">Isomerase</keyword>
<evidence type="ECO:0000313" key="4">
    <source>
        <dbReference type="EMBL" id="CEL70983.1"/>
    </source>
</evidence>
<dbReference type="Gene3D" id="1.25.40.10">
    <property type="entry name" value="Tetratricopeptide repeat domain"/>
    <property type="match status" value="1"/>
</dbReference>
<dbReference type="PANTHER" id="PTHR11242">
    <property type="entry name" value="ARYL HYDROCARBON RECEPTOR INTERACTING PROTEIN RELATED"/>
    <property type="match status" value="1"/>
</dbReference>